<evidence type="ECO:0000256" key="1">
    <source>
        <dbReference type="SAM" id="MobiDB-lite"/>
    </source>
</evidence>
<dbReference type="AlphaFoldDB" id="A0A9P5YS69"/>
<dbReference type="Proteomes" id="UP000807469">
    <property type="component" value="Unassembled WGS sequence"/>
</dbReference>
<name>A0A9P5YS69_9AGAR</name>
<reference evidence="2" key="1">
    <citation type="submission" date="2020-11" db="EMBL/GenBank/DDBJ databases">
        <authorList>
            <consortium name="DOE Joint Genome Institute"/>
            <person name="Ahrendt S."/>
            <person name="Riley R."/>
            <person name="Andreopoulos W."/>
            <person name="Labutti K."/>
            <person name="Pangilinan J."/>
            <person name="Ruiz-Duenas F.J."/>
            <person name="Barrasa J.M."/>
            <person name="Sanchez-Garcia M."/>
            <person name="Camarero S."/>
            <person name="Miyauchi S."/>
            <person name="Serrano A."/>
            <person name="Linde D."/>
            <person name="Babiker R."/>
            <person name="Drula E."/>
            <person name="Ayuso-Fernandez I."/>
            <person name="Pacheco R."/>
            <person name="Padilla G."/>
            <person name="Ferreira P."/>
            <person name="Barriuso J."/>
            <person name="Kellner H."/>
            <person name="Castanera R."/>
            <person name="Alfaro M."/>
            <person name="Ramirez L."/>
            <person name="Pisabarro A.G."/>
            <person name="Kuo A."/>
            <person name="Tritt A."/>
            <person name="Lipzen A."/>
            <person name="He G."/>
            <person name="Yan M."/>
            <person name="Ng V."/>
            <person name="Cullen D."/>
            <person name="Martin F."/>
            <person name="Rosso M.-N."/>
            <person name="Henrissat B."/>
            <person name="Hibbett D."/>
            <person name="Martinez A.T."/>
            <person name="Grigoriev I.V."/>
        </authorList>
    </citation>
    <scope>NUCLEOTIDE SEQUENCE</scope>
    <source>
        <strain evidence="2">CIRM-BRFM 674</strain>
    </source>
</reference>
<proteinExistence type="predicted"/>
<evidence type="ECO:0000313" key="2">
    <source>
        <dbReference type="EMBL" id="KAF9474857.1"/>
    </source>
</evidence>
<evidence type="ECO:0000313" key="3">
    <source>
        <dbReference type="Proteomes" id="UP000807469"/>
    </source>
</evidence>
<protein>
    <submittedName>
        <fullName evidence="2">Uncharacterized protein</fullName>
    </submittedName>
</protein>
<accession>A0A9P5YS69</accession>
<sequence>MTSETFFSPVDNRWKKTKLVELAISLGITPLPPNVKMLVREIKKHLSANPNHAEIPKYQGLYVYRSQNTTSRKQDKKSTDKAAEDLSESSKDIGEVLGAFK</sequence>
<organism evidence="2 3">
    <name type="scientific">Pholiota conissans</name>
    <dbReference type="NCBI Taxonomy" id="109636"/>
    <lineage>
        <taxon>Eukaryota</taxon>
        <taxon>Fungi</taxon>
        <taxon>Dikarya</taxon>
        <taxon>Basidiomycota</taxon>
        <taxon>Agaricomycotina</taxon>
        <taxon>Agaricomycetes</taxon>
        <taxon>Agaricomycetidae</taxon>
        <taxon>Agaricales</taxon>
        <taxon>Agaricineae</taxon>
        <taxon>Strophariaceae</taxon>
        <taxon>Pholiota</taxon>
    </lineage>
</organism>
<feature type="compositionally biased region" description="Basic and acidic residues" evidence="1">
    <location>
        <begin position="72"/>
        <end position="94"/>
    </location>
</feature>
<comment type="caution">
    <text evidence="2">The sequence shown here is derived from an EMBL/GenBank/DDBJ whole genome shotgun (WGS) entry which is preliminary data.</text>
</comment>
<feature type="region of interest" description="Disordered" evidence="1">
    <location>
        <begin position="66"/>
        <end position="101"/>
    </location>
</feature>
<dbReference type="EMBL" id="MU155358">
    <property type="protein sequence ID" value="KAF9474857.1"/>
    <property type="molecule type" value="Genomic_DNA"/>
</dbReference>
<gene>
    <name evidence="2" type="ORF">BDN70DRAFT_936328</name>
</gene>
<keyword evidence="3" id="KW-1185">Reference proteome</keyword>
<dbReference type="OrthoDB" id="3019385at2759"/>